<feature type="domain" description="OB-fold nucleic acid binding" evidence="8">
    <location>
        <begin position="16"/>
        <end position="106"/>
    </location>
</feature>
<proteinExistence type="inferred from homology"/>
<dbReference type="PANTHER" id="PTHR30008">
    <property type="entry name" value="EXODEOXYRIBONUCLEASE 7 LARGE SUBUNIT"/>
    <property type="match status" value="1"/>
</dbReference>
<dbReference type="Proteomes" id="UP001589891">
    <property type="component" value="Unassembled WGS sequence"/>
</dbReference>
<comment type="catalytic activity">
    <reaction evidence="5 6">
        <text>Exonucleolytic cleavage in either 5'- to 3'- or 3'- to 5'-direction to yield nucleoside 5'-phosphates.</text>
        <dbReference type="EC" id="3.1.11.6"/>
    </reaction>
</comment>
<dbReference type="Pfam" id="PF02601">
    <property type="entry name" value="Exonuc_VII_L"/>
    <property type="match status" value="1"/>
</dbReference>
<name>A0ABV6SQN0_AZOPA</name>
<keyword evidence="4 5" id="KW-0269">Exonuclease</keyword>
<accession>A0ABV6SQN0</accession>
<dbReference type="CDD" id="cd04489">
    <property type="entry name" value="ExoVII_LU_OBF"/>
    <property type="match status" value="1"/>
</dbReference>
<evidence type="ECO:0000259" key="7">
    <source>
        <dbReference type="Pfam" id="PF02601"/>
    </source>
</evidence>
<organism evidence="9 10">
    <name type="scientific">Azorhizophilus paspali</name>
    <name type="common">Azotobacter paspali</name>
    <dbReference type="NCBI Taxonomy" id="69963"/>
    <lineage>
        <taxon>Bacteria</taxon>
        <taxon>Pseudomonadati</taxon>
        <taxon>Pseudomonadota</taxon>
        <taxon>Gammaproteobacteria</taxon>
        <taxon>Pseudomonadales</taxon>
        <taxon>Pseudomonadaceae</taxon>
        <taxon>Azorhizophilus</taxon>
    </lineage>
</organism>
<evidence type="ECO:0000259" key="8">
    <source>
        <dbReference type="Pfam" id="PF13742"/>
    </source>
</evidence>
<comment type="function">
    <text evidence="5">Bidirectionally degrades single-stranded DNA into large acid-insoluble oligonucleotides, which are then degraded further into small acid-soluble oligonucleotides.</text>
</comment>
<comment type="caution">
    <text evidence="9">The sequence shown here is derived from an EMBL/GenBank/DDBJ whole genome shotgun (WGS) entry which is preliminary data.</text>
</comment>
<comment type="subcellular location">
    <subcellularLocation>
        <location evidence="5 6">Cytoplasm</location>
    </subcellularLocation>
</comment>
<dbReference type="InterPro" id="IPR003753">
    <property type="entry name" value="Exonuc_VII_L"/>
</dbReference>
<keyword evidence="1 5" id="KW-0963">Cytoplasm</keyword>
<reference evidence="9 10" key="1">
    <citation type="submission" date="2024-09" db="EMBL/GenBank/DDBJ databases">
        <authorList>
            <person name="Sun Q."/>
            <person name="Mori K."/>
        </authorList>
    </citation>
    <scope>NUCLEOTIDE SEQUENCE [LARGE SCALE GENOMIC DNA]</scope>
    <source>
        <strain evidence="9 10">NCAIM B.01794</strain>
    </source>
</reference>
<dbReference type="HAMAP" id="MF_00378">
    <property type="entry name" value="Exonuc_7_L"/>
    <property type="match status" value="1"/>
</dbReference>
<evidence type="ECO:0000313" key="9">
    <source>
        <dbReference type="EMBL" id="MFC0711837.1"/>
    </source>
</evidence>
<protein>
    <recommendedName>
        <fullName evidence="5">Exodeoxyribonuclease 7 large subunit</fullName>
        <ecNumber evidence="5">3.1.11.6</ecNumber>
    </recommendedName>
    <alternativeName>
        <fullName evidence="5">Exodeoxyribonuclease VII large subunit</fullName>
        <shortName evidence="5">Exonuclease VII large subunit</shortName>
    </alternativeName>
</protein>
<comment type="similarity">
    <text evidence="5 6">Belongs to the XseA family.</text>
</comment>
<dbReference type="Pfam" id="PF13742">
    <property type="entry name" value="tRNA_anti_2"/>
    <property type="match status" value="1"/>
</dbReference>
<dbReference type="PANTHER" id="PTHR30008:SF0">
    <property type="entry name" value="EXODEOXYRIBONUCLEASE 7 LARGE SUBUNIT"/>
    <property type="match status" value="1"/>
</dbReference>
<evidence type="ECO:0000256" key="1">
    <source>
        <dbReference type="ARBA" id="ARBA00022490"/>
    </source>
</evidence>
<dbReference type="InterPro" id="IPR025824">
    <property type="entry name" value="OB-fold_nuc-bd_dom"/>
</dbReference>
<evidence type="ECO:0000313" key="10">
    <source>
        <dbReference type="Proteomes" id="UP001589891"/>
    </source>
</evidence>
<evidence type="ECO:0000256" key="5">
    <source>
        <dbReference type="HAMAP-Rule" id="MF_00378"/>
    </source>
</evidence>
<dbReference type="GO" id="GO:0008855">
    <property type="term" value="F:exodeoxyribonuclease VII activity"/>
    <property type="evidence" value="ECO:0007669"/>
    <property type="project" value="UniProtKB-EC"/>
</dbReference>
<sequence>MLNDPFQRLGLDREILTVSQLNGRARTLLEDVFAQVWVEGEISNLSRPASGHLYFTLKDRQAQVRCALFRQNALRVREILRDGLAVRVRGRVSLYEGRGDFQLILDLLEPAGDGALRLAFEALKEKLAVEGLFAAERKRPLPAHPQRIGIVSSPTGAVIRDIVSVFRRRAPQVELTLVPTAVQGREAVAQIVHALELADRQGFDALILARGGGSLEDLWCFNEEVVARAVAACATPVVSAVGHETDVTIADFVADLRAPTPSAAAELLAPDSSDLQRRLDGLQRRLQLRMQHLLAARRLQLDGLRRRLRHPGERLQQQAQRLDDLELRLRRAMQRRLQGDAERLARLDTRLAAQHPERLLGLLRQRLEHLAERLPRAMRGSLRERRQRLEATAQTLQAVSPLATLGRGYAILLDERGRAIRAAVQAHPGQRLHARLAGGALELRVEAAFPSPSQQD</sequence>
<keyword evidence="3 5" id="KW-0378">Hydrolase</keyword>
<keyword evidence="2 5" id="KW-0540">Nuclease</keyword>
<feature type="domain" description="Exonuclease VII large subunit C-terminal" evidence="7">
    <location>
        <begin position="132"/>
        <end position="443"/>
    </location>
</feature>
<dbReference type="RefSeq" id="WP_376948919.1">
    <property type="nucleotide sequence ID" value="NZ_CP171449.1"/>
</dbReference>
<evidence type="ECO:0000256" key="6">
    <source>
        <dbReference type="RuleBase" id="RU004355"/>
    </source>
</evidence>
<comment type="subunit">
    <text evidence="5">Heterooligomer composed of large and small subunits.</text>
</comment>
<keyword evidence="10" id="KW-1185">Reference proteome</keyword>
<evidence type="ECO:0000256" key="2">
    <source>
        <dbReference type="ARBA" id="ARBA00022722"/>
    </source>
</evidence>
<dbReference type="EMBL" id="JBHLSS010000137">
    <property type="protein sequence ID" value="MFC0711837.1"/>
    <property type="molecule type" value="Genomic_DNA"/>
</dbReference>
<dbReference type="InterPro" id="IPR020579">
    <property type="entry name" value="Exonuc_VII_lsu_C"/>
</dbReference>
<evidence type="ECO:0000256" key="4">
    <source>
        <dbReference type="ARBA" id="ARBA00022839"/>
    </source>
</evidence>
<evidence type="ECO:0000256" key="3">
    <source>
        <dbReference type="ARBA" id="ARBA00022801"/>
    </source>
</evidence>
<dbReference type="EC" id="3.1.11.6" evidence="5"/>
<gene>
    <name evidence="5 9" type="primary">xseA</name>
    <name evidence="9" type="ORF">ACFFGX_20595</name>
</gene>
<dbReference type="NCBIfam" id="TIGR00237">
    <property type="entry name" value="xseA"/>
    <property type="match status" value="1"/>
</dbReference>